<dbReference type="RefSeq" id="WP_205311853.1">
    <property type="nucleotide sequence ID" value="NZ_JAERPS020000006.1"/>
</dbReference>
<dbReference type="Proteomes" id="UP000663814">
    <property type="component" value="Unassembled WGS sequence"/>
</dbReference>
<proteinExistence type="predicted"/>
<evidence type="ECO:0000313" key="2">
    <source>
        <dbReference type="Proteomes" id="UP000663814"/>
    </source>
</evidence>
<dbReference type="InterPro" id="IPR036291">
    <property type="entry name" value="NAD(P)-bd_dom_sf"/>
</dbReference>
<dbReference type="SUPFAM" id="SSF51735">
    <property type="entry name" value="NAD(P)-binding Rossmann-fold domains"/>
    <property type="match status" value="1"/>
</dbReference>
<name>A0ABS7XC63_9GAMM</name>
<gene>
    <name evidence="1" type="ORF">I4W93_016290</name>
</gene>
<comment type="caution">
    <text evidence="1">The sequence shown here is derived from an EMBL/GenBank/DDBJ whole genome shotgun (WGS) entry which is preliminary data.</text>
</comment>
<keyword evidence="2" id="KW-1185">Reference proteome</keyword>
<reference evidence="1 2" key="1">
    <citation type="submission" date="2021-08" db="EMBL/GenBank/DDBJ databases">
        <title>Rheinheimera aquimaris sp. nov., isolated from seawater of the East Sea in Korea.</title>
        <authorList>
            <person name="Kim K.H."/>
            <person name="Wenting R."/>
            <person name="Kim K.R."/>
            <person name="Jeon C.O."/>
        </authorList>
    </citation>
    <scope>NUCLEOTIDE SEQUENCE [LARGE SCALE GENOMIC DNA]</scope>
    <source>
        <strain evidence="1 2">MA-13</strain>
    </source>
</reference>
<accession>A0ABS7XC63</accession>
<sequence>MSDLFINSNGLIPQSLIERLQAAGRECHVLELPEHTDGAAIVRQHFEQLSNEGRYYYNIYLDLTCGFNELSEFAADAVTAMQRLELRLTEVLKVLKYGSQHLARADGGRIWVLCYDHSVNYSVASPSNPITNNAVIAAVQSIAKEVARFDVSVNVFLIHPPKESVASDSWKQAKQSLKVYGMKYKPQPVQHIAELLQMYAGLKNLTTTGGIIPVGSGIAAGNI</sequence>
<protein>
    <recommendedName>
        <fullName evidence="3">Short-chain dehydrogenase</fullName>
    </recommendedName>
</protein>
<organism evidence="1 2">
    <name type="scientific">Rheinheimera maricola</name>
    <dbReference type="NCBI Taxonomy" id="2793282"/>
    <lineage>
        <taxon>Bacteria</taxon>
        <taxon>Pseudomonadati</taxon>
        <taxon>Pseudomonadota</taxon>
        <taxon>Gammaproteobacteria</taxon>
        <taxon>Chromatiales</taxon>
        <taxon>Chromatiaceae</taxon>
        <taxon>Rheinheimera</taxon>
    </lineage>
</organism>
<evidence type="ECO:0008006" key="3">
    <source>
        <dbReference type="Google" id="ProtNLM"/>
    </source>
</evidence>
<dbReference type="Gene3D" id="3.40.50.720">
    <property type="entry name" value="NAD(P)-binding Rossmann-like Domain"/>
    <property type="match status" value="1"/>
</dbReference>
<dbReference type="EMBL" id="JAERPS020000006">
    <property type="protein sequence ID" value="MBZ9613150.1"/>
    <property type="molecule type" value="Genomic_DNA"/>
</dbReference>
<evidence type="ECO:0000313" key="1">
    <source>
        <dbReference type="EMBL" id="MBZ9613150.1"/>
    </source>
</evidence>